<dbReference type="KEGG" id="sbf:JCM31447_03910"/>
<evidence type="ECO:0000256" key="1">
    <source>
        <dbReference type="SAM" id="Phobius"/>
    </source>
</evidence>
<keyword evidence="1" id="KW-0812">Transmembrane</keyword>
<sequence length="322" mass="35241">MKKTPYFIAVFIILIIALILYNKKTNNELPVIAIANYGSHASLDAAILGFKEQMRVEGFIENQSIHYETADAGFDPSLIPQMLISLKAKNPKAMLVLTTPIAQAAKGKIHDIPLIYTVITDPVEAGLIKEKYKAEANITGSSDMQDLGAFLKFAKSILPEARRVGLLYATSEANDIALVHMMKASALEFDISVIAIPVEQARDVQIRMQEFKSKVDFIYVGTSGPIQPTLPVISAEARKFHIPVFNVEAQAVKDGLALASYGVDYTAVGRNAAKLTAEVMRGQNISDLNPFYPTAEEHHGVINKKLAIELGLSFPSNIEIIE</sequence>
<dbReference type="AlphaFoldDB" id="A0A4P2VK01"/>
<evidence type="ECO:0000313" key="2">
    <source>
        <dbReference type="EMBL" id="BBH51960.1"/>
    </source>
</evidence>
<dbReference type="PANTHER" id="PTHR35271:SF1">
    <property type="entry name" value="ABC TRANSPORTER, SUBSTRATE-BINDING LIPOPROTEIN"/>
    <property type="match status" value="1"/>
</dbReference>
<keyword evidence="3" id="KW-1185">Reference proteome</keyword>
<proteinExistence type="predicted"/>
<organism evidence="2 3">
    <name type="scientific">Fluviispira sanaruensis</name>
    <dbReference type="NCBI Taxonomy" id="2493639"/>
    <lineage>
        <taxon>Bacteria</taxon>
        <taxon>Pseudomonadati</taxon>
        <taxon>Bdellovibrionota</taxon>
        <taxon>Oligoflexia</taxon>
        <taxon>Silvanigrellales</taxon>
        <taxon>Silvanigrellaceae</taxon>
        <taxon>Fluviispira</taxon>
    </lineage>
</organism>
<dbReference type="Gene3D" id="3.40.50.2300">
    <property type="match status" value="2"/>
</dbReference>
<feature type="transmembrane region" description="Helical" evidence="1">
    <location>
        <begin position="6"/>
        <end position="22"/>
    </location>
</feature>
<dbReference type="PANTHER" id="PTHR35271">
    <property type="entry name" value="ABC TRANSPORTER, SUBSTRATE-BINDING LIPOPROTEIN-RELATED"/>
    <property type="match status" value="1"/>
</dbReference>
<dbReference type="Pfam" id="PF04392">
    <property type="entry name" value="ABC_sub_bind"/>
    <property type="match status" value="1"/>
</dbReference>
<protein>
    <recommendedName>
        <fullName evidence="4">ABC transporter substrate-binding protein</fullName>
    </recommendedName>
</protein>
<keyword evidence="1" id="KW-1133">Transmembrane helix</keyword>
<gene>
    <name evidence="2" type="ORF">JCM31447_03910</name>
</gene>
<evidence type="ECO:0000313" key="3">
    <source>
        <dbReference type="Proteomes" id="UP000291236"/>
    </source>
</evidence>
<dbReference type="CDD" id="cd06325">
    <property type="entry name" value="PBP1_ABC_unchar_transporter"/>
    <property type="match status" value="1"/>
</dbReference>
<accession>A0A4P2VK01</accession>
<dbReference type="OrthoDB" id="9776955at2"/>
<name>A0A4P2VK01_FLUSA</name>
<dbReference type="Proteomes" id="UP000291236">
    <property type="component" value="Chromosome"/>
</dbReference>
<keyword evidence="1" id="KW-0472">Membrane</keyword>
<reference evidence="2 3" key="1">
    <citation type="submission" date="2018-12" db="EMBL/GenBank/DDBJ databases">
        <title>Rubrispira sanarue gen. nov., sp., nov., a member of the order Silvanigrellales, isolated from a brackish lake in Hamamatsu Japan.</title>
        <authorList>
            <person name="Maejima Y."/>
            <person name="Iino T."/>
            <person name="Muraguchi Y."/>
            <person name="Fukuda K."/>
            <person name="Nojiri H."/>
            <person name="Ohkuma M."/>
            <person name="Moriuchi R."/>
            <person name="Dohra H."/>
            <person name="Kimbara K."/>
            <person name="Shintani M."/>
        </authorList>
    </citation>
    <scope>NUCLEOTIDE SEQUENCE [LARGE SCALE GENOMIC DNA]</scope>
    <source>
        <strain evidence="2 3">RF1110005</strain>
    </source>
</reference>
<evidence type="ECO:0008006" key="4">
    <source>
        <dbReference type="Google" id="ProtNLM"/>
    </source>
</evidence>
<dbReference type="EMBL" id="AP019368">
    <property type="protein sequence ID" value="BBH51960.1"/>
    <property type="molecule type" value="Genomic_DNA"/>
</dbReference>
<dbReference type="InterPro" id="IPR007487">
    <property type="entry name" value="ABC_transpt-TYRBP-like"/>
</dbReference>
<dbReference type="RefSeq" id="WP_130605988.1">
    <property type="nucleotide sequence ID" value="NZ_AP019368.1"/>
</dbReference>